<evidence type="ECO:0000313" key="8">
    <source>
        <dbReference type="Proteomes" id="UP001456524"/>
    </source>
</evidence>
<sequence>MYYVAIFLDPILRFNWIFYAIYGNDLQHSAILSFIIGVSEVFRRGMWTIFRVENEHCTNVGRFRASRDIPLPYSIPATSEESFPQSPSAHENGETRRRPPSARSAQTGTGASTDQDGAHLEAQRSHTRSIGDHGTPLQRNISRTTTFLHAAHAQDFERKRMPELGERNVPDADDDDEDDDDDDEDEFGDTSSDGLGRQSADERPSNGKARTRSSLDRAMNLERDRERRS</sequence>
<name>A0ABR1XY69_9PEZI</name>
<evidence type="ECO:0000256" key="5">
    <source>
        <dbReference type="SAM" id="MobiDB-lite"/>
    </source>
</evidence>
<dbReference type="EMBL" id="JBBWUH010000003">
    <property type="protein sequence ID" value="KAK8173246.1"/>
    <property type="molecule type" value="Genomic_DNA"/>
</dbReference>
<feature type="compositionally biased region" description="Polar residues" evidence="5">
    <location>
        <begin position="103"/>
        <end position="115"/>
    </location>
</feature>
<dbReference type="PROSITE" id="PS51380">
    <property type="entry name" value="EXS"/>
    <property type="match status" value="1"/>
</dbReference>
<organism evidence="7 8">
    <name type="scientific">Phyllosticta citrichinensis</name>
    <dbReference type="NCBI Taxonomy" id="1130410"/>
    <lineage>
        <taxon>Eukaryota</taxon>
        <taxon>Fungi</taxon>
        <taxon>Dikarya</taxon>
        <taxon>Ascomycota</taxon>
        <taxon>Pezizomycotina</taxon>
        <taxon>Dothideomycetes</taxon>
        <taxon>Dothideomycetes incertae sedis</taxon>
        <taxon>Botryosphaeriales</taxon>
        <taxon>Phyllostictaceae</taxon>
        <taxon>Phyllosticta</taxon>
    </lineage>
</organism>
<comment type="subcellular location">
    <subcellularLocation>
        <location evidence="1">Membrane</location>
        <topology evidence="1">Multi-pass membrane protein</topology>
    </subcellularLocation>
</comment>
<evidence type="ECO:0000256" key="2">
    <source>
        <dbReference type="ARBA" id="ARBA00022692"/>
    </source>
</evidence>
<feature type="compositionally biased region" description="Acidic residues" evidence="5">
    <location>
        <begin position="171"/>
        <end position="188"/>
    </location>
</feature>
<dbReference type="Pfam" id="PF03124">
    <property type="entry name" value="EXS"/>
    <property type="match status" value="1"/>
</dbReference>
<feature type="compositionally biased region" description="Basic and acidic residues" evidence="5">
    <location>
        <begin position="213"/>
        <end position="229"/>
    </location>
</feature>
<feature type="compositionally biased region" description="Basic and acidic residues" evidence="5">
    <location>
        <begin position="153"/>
        <end position="170"/>
    </location>
</feature>
<keyword evidence="2" id="KW-0812">Transmembrane</keyword>
<proteinExistence type="predicted"/>
<dbReference type="Proteomes" id="UP001456524">
    <property type="component" value="Unassembled WGS sequence"/>
</dbReference>
<gene>
    <name evidence="7" type="ORF">IWX90DRAFT_136892</name>
</gene>
<feature type="region of interest" description="Disordered" evidence="5">
    <location>
        <begin position="153"/>
        <end position="229"/>
    </location>
</feature>
<feature type="compositionally biased region" description="Polar residues" evidence="5">
    <location>
        <begin position="76"/>
        <end position="89"/>
    </location>
</feature>
<keyword evidence="4" id="KW-0472">Membrane</keyword>
<evidence type="ECO:0000313" key="7">
    <source>
        <dbReference type="EMBL" id="KAK8173246.1"/>
    </source>
</evidence>
<keyword evidence="8" id="KW-1185">Reference proteome</keyword>
<dbReference type="InterPro" id="IPR004342">
    <property type="entry name" value="EXS_C"/>
</dbReference>
<evidence type="ECO:0000259" key="6">
    <source>
        <dbReference type="PROSITE" id="PS51380"/>
    </source>
</evidence>
<keyword evidence="3" id="KW-1133">Transmembrane helix</keyword>
<protein>
    <submittedName>
        <fullName evidence="7">EXS family-domain-containing protein</fullName>
    </submittedName>
</protein>
<evidence type="ECO:0000256" key="1">
    <source>
        <dbReference type="ARBA" id="ARBA00004141"/>
    </source>
</evidence>
<feature type="domain" description="EXS" evidence="6">
    <location>
        <begin position="1"/>
        <end position="83"/>
    </location>
</feature>
<feature type="region of interest" description="Disordered" evidence="5">
    <location>
        <begin position="75"/>
        <end position="138"/>
    </location>
</feature>
<dbReference type="PANTHER" id="PTHR10783:SF103">
    <property type="entry name" value="SOLUTE CARRIER FAMILY 53 MEMBER 1"/>
    <property type="match status" value="1"/>
</dbReference>
<evidence type="ECO:0000256" key="4">
    <source>
        <dbReference type="ARBA" id="ARBA00023136"/>
    </source>
</evidence>
<comment type="caution">
    <text evidence="7">The sequence shown here is derived from an EMBL/GenBank/DDBJ whole genome shotgun (WGS) entry which is preliminary data.</text>
</comment>
<accession>A0ABR1XY69</accession>
<dbReference type="PANTHER" id="PTHR10783">
    <property type="entry name" value="XENOTROPIC AND POLYTROPIC RETROVIRUS RECEPTOR 1-RELATED"/>
    <property type="match status" value="1"/>
</dbReference>
<reference evidence="7 8" key="1">
    <citation type="journal article" date="2022" name="G3 (Bethesda)">
        <title>Enemy or ally: a genomic approach to elucidate the lifestyle of Phyllosticta citrichinaensis.</title>
        <authorList>
            <person name="Buijs V.A."/>
            <person name="Groenewald J.Z."/>
            <person name="Haridas S."/>
            <person name="LaButti K.M."/>
            <person name="Lipzen A."/>
            <person name="Martin F.M."/>
            <person name="Barry K."/>
            <person name="Grigoriev I.V."/>
            <person name="Crous P.W."/>
            <person name="Seidl M.F."/>
        </authorList>
    </citation>
    <scope>NUCLEOTIDE SEQUENCE [LARGE SCALE GENOMIC DNA]</scope>
    <source>
        <strain evidence="7 8">CBS 129764</strain>
    </source>
</reference>
<evidence type="ECO:0000256" key="3">
    <source>
        <dbReference type="ARBA" id="ARBA00022989"/>
    </source>
</evidence>